<sequence length="209" mass="24632">MAYSEEDIIKAYERAKNVHGYISRRNYDIWAKENGLPCALTLRNYYKVHWSELFRKGDKPSQHGEAPTEKPKAEYYKNEYLNVLIEAINHFGHRSFSVRDYNTWAAQNNKPSQVTIVANTGMQWEDLIEDTMRKKFKNEVMNKLFSQSEAIEYLNCSKLTFIKYAEEYGIKPCKTVGSKRAITKLYWIDDLDWLAKKMPEHGNRKKNIT</sequence>
<gene>
    <name evidence="1" type="ORF">CHH61_19010</name>
</gene>
<dbReference type="EMBL" id="NPBS01000111">
    <property type="protein sequence ID" value="PAF24386.1"/>
    <property type="molecule type" value="Genomic_DNA"/>
</dbReference>
<protein>
    <submittedName>
        <fullName evidence="1">Uncharacterized protein</fullName>
    </submittedName>
</protein>
<evidence type="ECO:0000313" key="1">
    <source>
        <dbReference type="EMBL" id="PAF24386.1"/>
    </source>
</evidence>
<organism evidence="1 2">
    <name type="scientific">Shouchella clausii</name>
    <name type="common">Alkalihalobacillus clausii</name>
    <dbReference type="NCBI Taxonomy" id="79880"/>
    <lineage>
        <taxon>Bacteria</taxon>
        <taxon>Bacillati</taxon>
        <taxon>Bacillota</taxon>
        <taxon>Bacilli</taxon>
        <taxon>Bacillales</taxon>
        <taxon>Bacillaceae</taxon>
        <taxon>Shouchella</taxon>
    </lineage>
</organism>
<accession>A0A268RXC2</accession>
<name>A0A268RXC2_SHOCL</name>
<evidence type="ECO:0000313" key="2">
    <source>
        <dbReference type="Proteomes" id="UP000216133"/>
    </source>
</evidence>
<dbReference type="Proteomes" id="UP000216133">
    <property type="component" value="Unassembled WGS sequence"/>
</dbReference>
<reference evidence="1 2" key="1">
    <citation type="submission" date="2017-07" db="EMBL/GenBank/DDBJ databases">
        <title>Isolation and whole genome analysis of endospore-forming bacteria from heroin.</title>
        <authorList>
            <person name="Kalinowski J."/>
            <person name="Ahrens B."/>
            <person name="Al-Dilaimi A."/>
            <person name="Winkler A."/>
            <person name="Wibberg D."/>
            <person name="Schleenbecker U."/>
            <person name="Ruckert C."/>
            <person name="Wolfel R."/>
            <person name="Grass G."/>
        </authorList>
    </citation>
    <scope>NUCLEOTIDE SEQUENCE [LARGE SCALE GENOMIC DNA]</scope>
    <source>
        <strain evidence="1 2">7523-2</strain>
    </source>
</reference>
<comment type="caution">
    <text evidence="1">The sequence shown here is derived from an EMBL/GenBank/DDBJ whole genome shotgun (WGS) entry which is preliminary data.</text>
</comment>
<dbReference type="AlphaFoldDB" id="A0A268RXC2"/>
<proteinExistence type="predicted"/>
<dbReference type="RefSeq" id="WP_095328112.1">
    <property type="nucleotide sequence ID" value="NZ_JAHHYG010000015.1"/>
</dbReference>